<evidence type="ECO:0000313" key="3">
    <source>
        <dbReference type="EMBL" id="KAF6233950.1"/>
    </source>
</evidence>
<sequence length="321" mass="36142">MDDRERGSFISLPDELLLIVIEHCDTQDVAALSGVAKQYSNICRPIIFRNADLSIHNRGKVLCVFPNSYQSLPSTWYDPSDSLQCNNIPPNMQKRQEAFLSALIRNPSLAEYVQTFSWTLLLLDSNRRTDLKIDPFAINKSVALDPKNPFNEIWKVFASLTRVQTLDLAWLSRHLAMPLIHSIPSTLFPAATSVRLVGVMPYALAASILLTNPQNLLHLHLDNLQQSGIIPSTHDDKDPEMDDPEVDDPDTGGSDMDDEPYDTHYKDMSIFEMFHLVMTGSLDEADETDEDLREVPTKKVRRIKTRPADPISTPSPSPSPF</sequence>
<feature type="region of interest" description="Disordered" evidence="1">
    <location>
        <begin position="282"/>
        <end position="321"/>
    </location>
</feature>
<dbReference type="Pfam" id="PF00646">
    <property type="entry name" value="F-box"/>
    <property type="match status" value="1"/>
</dbReference>
<feature type="compositionally biased region" description="Acidic residues" evidence="1">
    <location>
        <begin position="238"/>
        <end position="260"/>
    </location>
</feature>
<dbReference type="EMBL" id="JACCJC010000033">
    <property type="protein sequence ID" value="KAF6233950.1"/>
    <property type="molecule type" value="Genomic_DNA"/>
</dbReference>
<organism evidence="3 4">
    <name type="scientific">Letharia columbiana</name>
    <dbReference type="NCBI Taxonomy" id="112416"/>
    <lineage>
        <taxon>Eukaryota</taxon>
        <taxon>Fungi</taxon>
        <taxon>Dikarya</taxon>
        <taxon>Ascomycota</taxon>
        <taxon>Pezizomycotina</taxon>
        <taxon>Lecanoromycetes</taxon>
        <taxon>OSLEUM clade</taxon>
        <taxon>Lecanoromycetidae</taxon>
        <taxon>Lecanorales</taxon>
        <taxon>Lecanorineae</taxon>
        <taxon>Parmeliaceae</taxon>
        <taxon>Letharia</taxon>
    </lineage>
</organism>
<dbReference type="Proteomes" id="UP000578531">
    <property type="component" value="Unassembled WGS sequence"/>
</dbReference>
<feature type="compositionally biased region" description="Acidic residues" evidence="1">
    <location>
        <begin position="283"/>
        <end position="292"/>
    </location>
</feature>
<proteinExistence type="predicted"/>
<dbReference type="AlphaFoldDB" id="A0A8H6L388"/>
<evidence type="ECO:0000259" key="2">
    <source>
        <dbReference type="PROSITE" id="PS50181"/>
    </source>
</evidence>
<protein>
    <recommendedName>
        <fullName evidence="2">F-box domain-containing protein</fullName>
    </recommendedName>
</protein>
<dbReference type="PROSITE" id="PS50181">
    <property type="entry name" value="FBOX"/>
    <property type="match status" value="1"/>
</dbReference>
<dbReference type="OrthoDB" id="4252443at2759"/>
<evidence type="ECO:0000313" key="4">
    <source>
        <dbReference type="Proteomes" id="UP000578531"/>
    </source>
</evidence>
<dbReference type="SUPFAM" id="SSF81383">
    <property type="entry name" value="F-box domain"/>
    <property type="match status" value="1"/>
</dbReference>
<gene>
    <name evidence="3" type="ORF">HO173_007780</name>
</gene>
<reference evidence="3 4" key="1">
    <citation type="journal article" date="2020" name="Genomics">
        <title>Complete, high-quality genomes from long-read metagenomic sequencing of two wolf lichen thalli reveals enigmatic genome architecture.</title>
        <authorList>
            <person name="McKenzie S.K."/>
            <person name="Walston R.F."/>
            <person name="Allen J.L."/>
        </authorList>
    </citation>
    <scope>NUCLEOTIDE SEQUENCE [LARGE SCALE GENOMIC DNA]</scope>
    <source>
        <strain evidence="3">WasteWater2</strain>
    </source>
</reference>
<feature type="region of interest" description="Disordered" evidence="1">
    <location>
        <begin position="228"/>
        <end position="261"/>
    </location>
</feature>
<feature type="domain" description="F-box" evidence="2">
    <location>
        <begin position="6"/>
        <end position="51"/>
    </location>
</feature>
<comment type="caution">
    <text evidence="3">The sequence shown here is derived from an EMBL/GenBank/DDBJ whole genome shotgun (WGS) entry which is preliminary data.</text>
</comment>
<dbReference type="GeneID" id="59289436"/>
<dbReference type="RefSeq" id="XP_037163357.1">
    <property type="nucleotide sequence ID" value="XM_037309680.1"/>
</dbReference>
<evidence type="ECO:0000256" key="1">
    <source>
        <dbReference type="SAM" id="MobiDB-lite"/>
    </source>
</evidence>
<keyword evidence="4" id="KW-1185">Reference proteome</keyword>
<dbReference type="InterPro" id="IPR036047">
    <property type="entry name" value="F-box-like_dom_sf"/>
</dbReference>
<name>A0A8H6L388_9LECA</name>
<dbReference type="InterPro" id="IPR001810">
    <property type="entry name" value="F-box_dom"/>
</dbReference>
<accession>A0A8H6L388</accession>